<feature type="chain" id="PRO_5030709975" evidence="1">
    <location>
        <begin position="32"/>
        <end position="331"/>
    </location>
</feature>
<keyword evidence="1" id="KW-0732">Signal</keyword>
<gene>
    <name evidence="2" type="ORF">GTK63_05495</name>
</gene>
<sequence>MKTNRLMTKLSLVLLLSGFFNVGMTANTVHADDWGLDVGYGINKGLNDQSEQSDQTNKQRSVHDSDFDTPYGYHLFGPISDVPLFTPSEIKAQRSLDNIKIISGKEQRRMDKANNYRHPVKLKGYRVTKLVKKYYNSCSTKFAKFNKLRSHYDSYDDLVHHNGFFLCHNLAPDGRVYNSNVDRDPNDYRNGENYVLGYKKINGFWMELTASKLPRENVLAYPSFDMIRPIASKAVYKVIKHTNTYVDGDDGTANGFGDKDHQYAQVVQGIEPGVKFHLDDDKSNWRATYNYRKVYGDRLCGTAALSNYDALNGAGGNISMINFNKYFKRIK</sequence>
<comment type="caution">
    <text evidence="2">The sequence shown here is derived from an EMBL/GenBank/DDBJ whole genome shotgun (WGS) entry which is preliminary data.</text>
</comment>
<evidence type="ECO:0000313" key="3">
    <source>
        <dbReference type="Proteomes" id="UP000460132"/>
    </source>
</evidence>
<accession>A0A7X4HPG1</accession>
<protein>
    <submittedName>
        <fullName evidence="2">Uncharacterized protein</fullName>
    </submittedName>
</protein>
<feature type="signal peptide" evidence="1">
    <location>
        <begin position="1"/>
        <end position="31"/>
    </location>
</feature>
<evidence type="ECO:0000256" key="1">
    <source>
        <dbReference type="SAM" id="SignalP"/>
    </source>
</evidence>
<dbReference type="RefSeq" id="WP_160811094.1">
    <property type="nucleotide sequence ID" value="NZ_WWFF01000006.1"/>
</dbReference>
<evidence type="ECO:0000313" key="2">
    <source>
        <dbReference type="EMBL" id="MYN53778.1"/>
    </source>
</evidence>
<dbReference type="Proteomes" id="UP000460132">
    <property type="component" value="Unassembled WGS sequence"/>
</dbReference>
<organism evidence="2 3">
    <name type="scientific">Lactobacillus crispatus</name>
    <dbReference type="NCBI Taxonomy" id="47770"/>
    <lineage>
        <taxon>Bacteria</taxon>
        <taxon>Bacillati</taxon>
        <taxon>Bacillota</taxon>
        <taxon>Bacilli</taxon>
        <taxon>Lactobacillales</taxon>
        <taxon>Lactobacillaceae</taxon>
        <taxon>Lactobacillus</taxon>
    </lineage>
</organism>
<dbReference type="EMBL" id="WWFF01000006">
    <property type="protein sequence ID" value="MYN53778.1"/>
    <property type="molecule type" value="Genomic_DNA"/>
</dbReference>
<reference evidence="2 3" key="1">
    <citation type="submission" date="2020-01" db="EMBL/GenBank/DDBJ databases">
        <title>Vaginal microbiome of pregnant Indian women: Insights into the genome of dominants Lactobacillus species.</title>
        <authorList>
            <person name="Das B."/>
            <person name="Mehta O."/>
            <person name="Ghosh T.S."/>
            <person name="Kothidar A."/>
            <person name="Gowtham M.R."/>
            <person name="Mitra R."/>
            <person name="Kshetrapal P."/>
            <person name="Wadhwa N."/>
            <person name="Thiruvengadam R."/>
            <person name="Nair G.B."/>
            <person name="Bhatnagar S."/>
            <person name="Pore S."/>
        </authorList>
    </citation>
    <scope>NUCLEOTIDE SEQUENCE [LARGE SCALE GENOMIC DNA]</scope>
    <source>
        <strain evidence="2 3">Indica2</strain>
    </source>
</reference>
<dbReference type="AlphaFoldDB" id="A0A7X4HPG1"/>
<proteinExistence type="predicted"/>
<name>A0A7X4HPG1_9LACO</name>